<dbReference type="InterPro" id="IPR052947">
    <property type="entry name" value="T6SS_Hcp1_domain"/>
</dbReference>
<dbReference type="Proteomes" id="UP000241614">
    <property type="component" value="Unassembled WGS sequence"/>
</dbReference>
<comment type="caution">
    <text evidence="1">The sequence shown here is derived from an EMBL/GenBank/DDBJ whole genome shotgun (WGS) entry which is preliminary data.</text>
</comment>
<proteinExistence type="predicted"/>
<protein>
    <submittedName>
        <fullName evidence="1">Type VI secretion system tube protein Hcp</fullName>
    </submittedName>
</protein>
<reference evidence="1 2" key="1">
    <citation type="submission" date="2018-04" db="EMBL/GenBank/DDBJ databases">
        <title>Genome sequencing reveals highly heavy metal resistance and biotechnology application of the novel Enterobacter cloacae amazonensis isolated from wastewater river in Manaus - Amazonas.</title>
        <authorList>
            <person name="Astolfi M.C.T."/>
            <person name="Carvalho E.B.D.S."/>
            <person name="Lacerda L.B."/>
            <person name="Pinto M.V."/>
            <person name="Nogueira V.B."/>
            <person name="Barros A.M."/>
            <person name="Astolfi-Filho S."/>
        </authorList>
    </citation>
    <scope>NUCLEOTIDE SEQUENCE [LARGE SCALE GENOMIC DNA]</scope>
    <source>
        <strain evidence="2">amazonensis</strain>
    </source>
</reference>
<dbReference type="OrthoDB" id="5674026at2"/>
<dbReference type="InterPro" id="IPR036624">
    <property type="entry name" value="Hcp1-lik_sf"/>
</dbReference>
<dbReference type="Pfam" id="PF05638">
    <property type="entry name" value="T6SS_HCP"/>
    <property type="match status" value="1"/>
</dbReference>
<sequence>MAVPVHVWFCDNGGSLITGSCDVQDREGSIEIRGLTHNLSIPTDPLSGRLTGTRKHAPFLFEKEIDSSSPYLYKAVATGQNLKKVEFRYYRINNAGWEVEYFRTVLEDVKVVSISPIVNDTRNCPGTGHLESIQLRYEKATWIYCDGNIQFSDAWNERASA</sequence>
<evidence type="ECO:0000313" key="2">
    <source>
        <dbReference type="Proteomes" id="UP000241614"/>
    </source>
</evidence>
<dbReference type="NCBIfam" id="TIGR03344">
    <property type="entry name" value="VI_effect_Hcp1"/>
    <property type="match status" value="1"/>
</dbReference>
<dbReference type="SUPFAM" id="SSF141452">
    <property type="entry name" value="Hcp1-like"/>
    <property type="match status" value="1"/>
</dbReference>
<accession>A0A2T4XY86</accession>
<dbReference type="AlphaFoldDB" id="A0A2T4XY86"/>
<evidence type="ECO:0000313" key="1">
    <source>
        <dbReference type="EMBL" id="PTM34913.1"/>
    </source>
</evidence>
<dbReference type="InterPro" id="IPR008514">
    <property type="entry name" value="T6SS_Hcp"/>
</dbReference>
<name>A0A2T4XY86_ENTCL</name>
<gene>
    <name evidence="1" type="ORF">DA103_13875</name>
</gene>
<dbReference type="EMBL" id="PZPP01000014">
    <property type="protein sequence ID" value="PTM34913.1"/>
    <property type="molecule type" value="Genomic_DNA"/>
</dbReference>
<dbReference type="PANTHER" id="PTHR34319">
    <property type="entry name" value="MAJOR EXPORTED PROTEIN"/>
    <property type="match status" value="1"/>
</dbReference>
<dbReference type="RefSeq" id="WP_108090516.1">
    <property type="nucleotide sequence ID" value="NZ_PZPP01000014.1"/>
</dbReference>
<dbReference type="Gene3D" id="2.30.110.20">
    <property type="entry name" value="Hcp1-like"/>
    <property type="match status" value="1"/>
</dbReference>
<dbReference type="PANTHER" id="PTHR34319:SF6">
    <property type="entry name" value="MAJOR EXPORTED PROTEIN"/>
    <property type="match status" value="1"/>
</dbReference>
<organism evidence="1 2">
    <name type="scientific">Enterobacter cloacae</name>
    <dbReference type="NCBI Taxonomy" id="550"/>
    <lineage>
        <taxon>Bacteria</taxon>
        <taxon>Pseudomonadati</taxon>
        <taxon>Pseudomonadota</taxon>
        <taxon>Gammaproteobacteria</taxon>
        <taxon>Enterobacterales</taxon>
        <taxon>Enterobacteriaceae</taxon>
        <taxon>Enterobacter</taxon>
        <taxon>Enterobacter cloacae complex</taxon>
    </lineage>
</organism>